<keyword evidence="2" id="KW-0732">Signal</keyword>
<organism evidence="4">
    <name type="scientific">Naegleria gruberi</name>
    <name type="common">Amoeba</name>
    <dbReference type="NCBI Taxonomy" id="5762"/>
    <lineage>
        <taxon>Eukaryota</taxon>
        <taxon>Discoba</taxon>
        <taxon>Heterolobosea</taxon>
        <taxon>Tetramitia</taxon>
        <taxon>Eutetramitia</taxon>
        <taxon>Vahlkampfiidae</taxon>
        <taxon>Naegleria</taxon>
    </lineage>
</organism>
<gene>
    <name evidence="3" type="ORF">NAEGRDRAFT_65853</name>
</gene>
<name>D2VAG7_NAEGR</name>
<proteinExistence type="predicted"/>
<keyword evidence="1" id="KW-0472">Membrane</keyword>
<sequence length="491" mass="54057">MSNLIHTRTRTILLVLFLLQVLVVLKVNASNFGTLYTTTSKSSSYSFSGATSSCSLTLTIDRNSTQSLSFTLSKYPVSGYTNRVPDNAHTLLGVYGISVNDYGMNTNDTQLTYYFTCSNGILNVKPQNMGIFTLAPVNYFLDTGASPISPTTISYSVKLSAKSAGSTIGFLAVVDSGSANIGYYNYFYGPYQFKYNIATNNYGQVTETLNYQLPNVLPTFDSYAFALSNTQLSYQSNDYTTLYSYKITKVSNPNGYGANLQYNFQYGNNFKDMNGNSIIIQKSSLSCICSTDGYTSLSVSSSYTSTSLTCNYINSACQYISIIAKTIPSESSPNPSTSTAIQMYQGVYVYTGVITKKYYYKINVPSYNTLKLKSISLKSSSDGSGYVTINSESTSYTSEKVYVYSSSQFSSLSYTNYNSYTKTIYVTVEPYLSETSIEFYPSITSAATGYGNGFPVYIIFAIAGPLFMVFSIVAVIVTIKKNSRQHQHQQI</sequence>
<dbReference type="EMBL" id="GG738860">
    <property type="protein sequence ID" value="EFC46068.1"/>
    <property type="molecule type" value="Genomic_DNA"/>
</dbReference>
<keyword evidence="1" id="KW-0812">Transmembrane</keyword>
<dbReference type="InParanoid" id="D2VAG7"/>
<feature type="chain" id="PRO_5003038410" evidence="2">
    <location>
        <begin position="30"/>
        <end position="491"/>
    </location>
</feature>
<keyword evidence="1" id="KW-1133">Transmembrane helix</keyword>
<evidence type="ECO:0000256" key="2">
    <source>
        <dbReference type="SAM" id="SignalP"/>
    </source>
</evidence>
<evidence type="ECO:0000256" key="1">
    <source>
        <dbReference type="SAM" id="Phobius"/>
    </source>
</evidence>
<dbReference type="OMA" id="NYINSAC"/>
<dbReference type="KEGG" id="ngr:NAEGRDRAFT_65853"/>
<dbReference type="AlphaFoldDB" id="D2VAG7"/>
<dbReference type="Proteomes" id="UP000006671">
    <property type="component" value="Unassembled WGS sequence"/>
</dbReference>
<evidence type="ECO:0000313" key="4">
    <source>
        <dbReference type="Proteomes" id="UP000006671"/>
    </source>
</evidence>
<keyword evidence="4" id="KW-1185">Reference proteome</keyword>
<feature type="transmembrane region" description="Helical" evidence="1">
    <location>
        <begin position="454"/>
        <end position="479"/>
    </location>
</feature>
<feature type="signal peptide" evidence="2">
    <location>
        <begin position="1"/>
        <end position="29"/>
    </location>
</feature>
<accession>D2VAG7</accession>
<reference evidence="3 4" key="1">
    <citation type="journal article" date="2010" name="Cell">
        <title>The genome of Naegleria gruberi illuminates early eukaryotic versatility.</title>
        <authorList>
            <person name="Fritz-Laylin L.K."/>
            <person name="Prochnik S.E."/>
            <person name="Ginger M.L."/>
            <person name="Dacks J.B."/>
            <person name="Carpenter M.L."/>
            <person name="Field M.C."/>
            <person name="Kuo A."/>
            <person name="Paredez A."/>
            <person name="Chapman J."/>
            <person name="Pham J."/>
            <person name="Shu S."/>
            <person name="Neupane R."/>
            <person name="Cipriano M."/>
            <person name="Mancuso J."/>
            <person name="Tu H."/>
            <person name="Salamov A."/>
            <person name="Lindquist E."/>
            <person name="Shapiro H."/>
            <person name="Lucas S."/>
            <person name="Grigoriev I.V."/>
            <person name="Cande W.Z."/>
            <person name="Fulton C."/>
            <person name="Rokhsar D.S."/>
            <person name="Dawson S.C."/>
        </authorList>
    </citation>
    <scope>NUCLEOTIDE SEQUENCE [LARGE SCALE GENOMIC DNA]</scope>
    <source>
        <strain evidence="3 4">NEG-M</strain>
    </source>
</reference>
<dbReference type="VEuPathDB" id="AmoebaDB:NAEGRDRAFT_65853"/>
<dbReference type="GeneID" id="8848526"/>
<evidence type="ECO:0000313" key="3">
    <source>
        <dbReference type="EMBL" id="EFC46068.1"/>
    </source>
</evidence>
<dbReference type="RefSeq" id="XP_002678812.1">
    <property type="nucleotide sequence ID" value="XM_002678766.1"/>
</dbReference>
<protein>
    <submittedName>
        <fullName evidence="3">Predicted protein</fullName>
    </submittedName>
</protein>